<dbReference type="Proteomes" id="UP001153404">
    <property type="component" value="Unassembled WGS sequence"/>
</dbReference>
<name>A0A9X4KYB3_9BACL</name>
<dbReference type="InterPro" id="IPR006626">
    <property type="entry name" value="PbH1"/>
</dbReference>
<protein>
    <submittedName>
        <fullName evidence="2">Right-handed parallel beta-helix repeat-containing protein</fullName>
    </submittedName>
</protein>
<evidence type="ECO:0000313" key="2">
    <source>
        <dbReference type="EMBL" id="MDG0810127.1"/>
    </source>
</evidence>
<reference evidence="2" key="1">
    <citation type="submission" date="2022-10" db="EMBL/GenBank/DDBJ databases">
        <title>Comparative genomic analysis of Cohnella hashimotonis sp. nov., isolated from the International Space Station.</title>
        <authorList>
            <person name="Simpson A."/>
            <person name="Venkateswaran K."/>
        </authorList>
    </citation>
    <scope>NUCLEOTIDE SEQUENCE</scope>
    <source>
        <strain evidence="2">DSM 28161</strain>
    </source>
</reference>
<keyword evidence="3" id="KW-1185">Reference proteome</keyword>
<accession>A0A9X4KYB3</accession>
<dbReference type="EMBL" id="JAPDIA010000003">
    <property type="protein sequence ID" value="MDG0810127.1"/>
    <property type="molecule type" value="Genomic_DNA"/>
</dbReference>
<dbReference type="InterPro" id="IPR012334">
    <property type="entry name" value="Pectin_lyas_fold"/>
</dbReference>
<dbReference type="AlphaFoldDB" id="A0A9X4KYB3"/>
<dbReference type="SUPFAM" id="SSF51126">
    <property type="entry name" value="Pectin lyase-like"/>
    <property type="match status" value="1"/>
</dbReference>
<comment type="caution">
    <text evidence="2">The sequence shown here is derived from an EMBL/GenBank/DDBJ whole genome shotgun (WGS) entry which is preliminary data.</text>
</comment>
<dbReference type="RefSeq" id="WP_277531795.1">
    <property type="nucleotide sequence ID" value="NZ_JAPDIA010000003.1"/>
</dbReference>
<dbReference type="InterPro" id="IPR039448">
    <property type="entry name" value="Beta_helix"/>
</dbReference>
<dbReference type="SMART" id="SM00710">
    <property type="entry name" value="PbH1"/>
    <property type="match status" value="7"/>
</dbReference>
<evidence type="ECO:0000259" key="1">
    <source>
        <dbReference type="Pfam" id="PF13229"/>
    </source>
</evidence>
<gene>
    <name evidence="2" type="ORF">OMP40_12790</name>
</gene>
<feature type="domain" description="Right handed beta helix" evidence="1">
    <location>
        <begin position="199"/>
        <end position="369"/>
    </location>
</feature>
<sequence>MEKIVIQVGPIGPSPSPSPSLASATAAAAAGGATRAIQSAIDYAGNLGGGTVKLGEGVYELDGSLLLRSGVRLEGLPGRTVLQQGEERISALASDADLHERQVAVEHPGRFAIGQTVTIRKAASSMGFGDTVAVVVGKEGQVLHLDRELHATVLLDHGGIATTQAPVVAAYDCEGIELYGLTVRGNGNNVTLAEGCRSAGIYLYGVAGARIERCAVRAYKGDGISYQHCSDIVVEDCDSTGNGGKGIHPGSGTSRTRIVNSRFDDNAMDGIFLCWRVQDSIVEGCTAAGNGMNGLSIGHKDIRNVIRFNRLSDNRYYGIFFRNEKEPMSPSYNRVEGNTLEDNGSDDMGYVGIRIRGYTHDVELVSNRISFAKAPPERTIGICLEPHTSGITLGDNKFAGCALRTHDHWLPDGRHE</sequence>
<evidence type="ECO:0000313" key="3">
    <source>
        <dbReference type="Proteomes" id="UP001153404"/>
    </source>
</evidence>
<organism evidence="2 3">
    <name type="scientific">Cohnella rhizosphaerae</name>
    <dbReference type="NCBI Taxonomy" id="1457232"/>
    <lineage>
        <taxon>Bacteria</taxon>
        <taxon>Bacillati</taxon>
        <taxon>Bacillota</taxon>
        <taxon>Bacilli</taxon>
        <taxon>Bacillales</taxon>
        <taxon>Paenibacillaceae</taxon>
        <taxon>Cohnella</taxon>
    </lineage>
</organism>
<proteinExistence type="predicted"/>
<dbReference type="Pfam" id="PF13229">
    <property type="entry name" value="Beta_helix"/>
    <property type="match status" value="1"/>
</dbReference>
<dbReference type="Gene3D" id="2.160.20.10">
    <property type="entry name" value="Single-stranded right-handed beta-helix, Pectin lyase-like"/>
    <property type="match status" value="1"/>
</dbReference>
<dbReference type="InterPro" id="IPR011050">
    <property type="entry name" value="Pectin_lyase_fold/virulence"/>
</dbReference>